<dbReference type="Pfam" id="PF12616">
    <property type="entry name" value="DUF3775"/>
    <property type="match status" value="1"/>
</dbReference>
<comment type="caution">
    <text evidence="1">The sequence shown here is derived from an EMBL/GenBank/DDBJ whole genome shotgun (WGS) entry which is preliminary data.</text>
</comment>
<name>A0A0W0WE73_9GAMM</name>
<gene>
    <name evidence="1" type="ORF">Lmac_0553</name>
</gene>
<organism evidence="1 2">
    <name type="scientific">Legionella maceachernii</name>
    <dbReference type="NCBI Taxonomy" id="466"/>
    <lineage>
        <taxon>Bacteria</taxon>
        <taxon>Pseudomonadati</taxon>
        <taxon>Pseudomonadota</taxon>
        <taxon>Gammaproteobacteria</taxon>
        <taxon>Legionellales</taxon>
        <taxon>Legionellaceae</taxon>
        <taxon>Legionella</taxon>
    </lineage>
</organism>
<dbReference type="EMBL" id="LNYL01000013">
    <property type="protein sequence ID" value="KTD30558.1"/>
    <property type="molecule type" value="Genomic_DNA"/>
</dbReference>
<dbReference type="InterPro" id="IPR022254">
    <property type="entry name" value="DUF3775"/>
</dbReference>
<proteinExistence type="predicted"/>
<dbReference type="PATRIC" id="fig|466.6.peg.591"/>
<accession>A0A0W0WE73</accession>
<dbReference type="Proteomes" id="UP000054908">
    <property type="component" value="Unassembled WGS sequence"/>
</dbReference>
<evidence type="ECO:0000313" key="2">
    <source>
        <dbReference type="Proteomes" id="UP000054908"/>
    </source>
</evidence>
<dbReference type="OrthoDB" id="5641374at2"/>
<dbReference type="AlphaFoldDB" id="A0A0W0WE73"/>
<protein>
    <recommendedName>
        <fullName evidence="3">DUF3775 domain-containing protein</fullName>
    </recommendedName>
</protein>
<dbReference type="RefSeq" id="WP_058451381.1">
    <property type="nucleotide sequence ID" value="NZ_CAAAIB010000005.1"/>
</dbReference>
<dbReference type="STRING" id="466.Lmac_0553"/>
<keyword evidence="2" id="KW-1185">Reference proteome</keyword>
<evidence type="ECO:0000313" key="1">
    <source>
        <dbReference type="EMBL" id="KTD30558.1"/>
    </source>
</evidence>
<sequence length="134" mass="15479">MVNKNNLTINPEIVCFIISRAREFHAKEEVTFSEKMPDSSYEYDWAQVLADHVDDLCYIEVKKEIEAFDQEQKVALLALMYVGRGDFEGYEWDAAQQEAKNNLADNLTDYLFAKPLIAYYLEKGLEALGYSCDE</sequence>
<reference evidence="1 2" key="1">
    <citation type="submission" date="2015-11" db="EMBL/GenBank/DDBJ databases">
        <title>Genomic analysis of 38 Legionella species identifies large and diverse effector repertoires.</title>
        <authorList>
            <person name="Burstein D."/>
            <person name="Amaro F."/>
            <person name="Zusman T."/>
            <person name="Lifshitz Z."/>
            <person name="Cohen O."/>
            <person name="Gilbert J.A."/>
            <person name="Pupko T."/>
            <person name="Shuman H.A."/>
            <person name="Segal G."/>
        </authorList>
    </citation>
    <scope>NUCLEOTIDE SEQUENCE [LARGE SCALE GENOMIC DNA]</scope>
    <source>
        <strain evidence="1 2">PX-1-G2-E2</strain>
    </source>
</reference>
<evidence type="ECO:0008006" key="3">
    <source>
        <dbReference type="Google" id="ProtNLM"/>
    </source>
</evidence>